<dbReference type="PANTHER" id="PTHR43755">
    <property type="match status" value="1"/>
</dbReference>
<feature type="domain" description="FAD/NAD(P)-binding" evidence="1">
    <location>
        <begin position="6"/>
        <end position="145"/>
    </location>
</feature>
<name>A0A7W2QI01_PSEPU</name>
<accession>A0A7W2QI01</accession>
<dbReference type="EMBL" id="JACGDG010000003">
    <property type="protein sequence ID" value="MBA6114999.1"/>
    <property type="molecule type" value="Genomic_DNA"/>
</dbReference>
<dbReference type="Pfam" id="PF07992">
    <property type="entry name" value="Pyr_redox_2"/>
    <property type="match status" value="1"/>
</dbReference>
<evidence type="ECO:0000259" key="1">
    <source>
        <dbReference type="Pfam" id="PF07992"/>
    </source>
</evidence>
<dbReference type="SUPFAM" id="SSF51905">
    <property type="entry name" value="FAD/NAD(P)-binding domain"/>
    <property type="match status" value="2"/>
</dbReference>
<dbReference type="InterPro" id="IPR023753">
    <property type="entry name" value="FAD/NAD-binding_dom"/>
</dbReference>
<gene>
    <name evidence="2" type="ORF">H4C47_04540</name>
</gene>
<organism evidence="2 3">
    <name type="scientific">Pseudomonas putida</name>
    <name type="common">Arthrobacter siderocapsulatus</name>
    <dbReference type="NCBI Taxonomy" id="303"/>
    <lineage>
        <taxon>Bacteria</taxon>
        <taxon>Pseudomonadati</taxon>
        <taxon>Pseudomonadota</taxon>
        <taxon>Gammaproteobacteria</taxon>
        <taxon>Pseudomonadales</taxon>
        <taxon>Pseudomonadaceae</taxon>
        <taxon>Pseudomonas</taxon>
    </lineage>
</organism>
<sequence>MSTQHHIVIVGGGVGGTMLANQLVRKLYPELGSGKVRITLLSDSPDHFYKPAFMYVAFDSFFEQELKRPERSLLRPEIDFRVEKVDRFDFPGQCLHTASGKRVSYDFLVIATGCVPAPERIEGLPEAGDHFYQYAAARQLAQRLTTIKQGRIFITVSFPQTPNVPHQCGIAPVETTLMLDDLLRRRGVRDKVEIIYTYPTTAQLLRNCLFLQRPTGEVLPTIFSQRAIQHQRGFTLDRVDPDARVAYSKEGQAQPFDILMATPPIRAVDAVLASGVSQSANDEGWLPTNHETLQVYGLERVYVIGDTVDLPVSKAGGSCHNQAPVIANNIAGEIRLGAPCAVYDGKVQAVAQMGLDAGMPLTYDYTRDVLPTPPTKLGGLLRNGFNRGLYWAVARGML</sequence>
<reference evidence="2 3" key="1">
    <citation type="submission" date="2020-07" db="EMBL/GenBank/DDBJ databases">
        <title>Diversity of carbapenemase encoding genes among Pseudomonas putida group clinical isolates in a tertiary Brazilian hospital.</title>
        <authorList>
            <person name="Alberto-Lei F."/>
            <person name="Nodari C.S."/>
            <person name="Streling A.P."/>
            <person name="Paulino J.T."/>
            <person name="Bessa-Neto F.O."/>
            <person name="Cayo R."/>
            <person name="Gales A.C."/>
        </authorList>
    </citation>
    <scope>NUCLEOTIDE SEQUENCE [LARGE SCALE GENOMIC DNA]</scope>
    <source>
        <strain evidence="2 3">12464</strain>
    </source>
</reference>
<dbReference type="Proteomes" id="UP000553948">
    <property type="component" value="Unassembled WGS sequence"/>
</dbReference>
<dbReference type="GO" id="GO:0016491">
    <property type="term" value="F:oxidoreductase activity"/>
    <property type="evidence" value="ECO:0007669"/>
    <property type="project" value="InterPro"/>
</dbReference>
<protein>
    <submittedName>
        <fullName evidence="2">NAD(P)/FAD-dependent oxidoreductase</fullName>
    </submittedName>
</protein>
<dbReference type="InterPro" id="IPR036188">
    <property type="entry name" value="FAD/NAD-bd_sf"/>
</dbReference>
<dbReference type="PANTHER" id="PTHR43755:SF1">
    <property type="entry name" value="FAD-DEPENDENT PYRIDINE NUCLEOTIDE-DISULPHIDE OXIDOREDUCTASE"/>
    <property type="match status" value="1"/>
</dbReference>
<evidence type="ECO:0000313" key="3">
    <source>
        <dbReference type="Proteomes" id="UP000553948"/>
    </source>
</evidence>
<dbReference type="RefSeq" id="WP_176513595.1">
    <property type="nucleotide sequence ID" value="NZ_CP060529.1"/>
</dbReference>
<dbReference type="AlphaFoldDB" id="A0A7W2QI01"/>
<proteinExistence type="predicted"/>
<dbReference type="Gene3D" id="3.50.50.60">
    <property type="entry name" value="FAD/NAD(P)-binding domain"/>
    <property type="match status" value="2"/>
</dbReference>
<comment type="caution">
    <text evidence="2">The sequence shown here is derived from an EMBL/GenBank/DDBJ whole genome shotgun (WGS) entry which is preliminary data.</text>
</comment>
<evidence type="ECO:0000313" key="2">
    <source>
        <dbReference type="EMBL" id="MBA6114999.1"/>
    </source>
</evidence>
<dbReference type="InterPro" id="IPR052541">
    <property type="entry name" value="SQRD"/>
</dbReference>